<evidence type="ECO:0000256" key="1">
    <source>
        <dbReference type="SAM" id="SignalP"/>
    </source>
</evidence>
<proteinExistence type="predicted"/>
<feature type="signal peptide" evidence="1">
    <location>
        <begin position="1"/>
        <end position="26"/>
    </location>
</feature>
<dbReference type="PANTHER" id="PTHR19308:SF14">
    <property type="entry name" value="START DOMAIN-CONTAINING PROTEIN"/>
    <property type="match status" value="1"/>
</dbReference>
<keyword evidence="1" id="KW-0732">Signal</keyword>
<reference evidence="3" key="1">
    <citation type="submission" date="2019-02" db="EMBL/GenBank/DDBJ databases">
        <authorList>
            <person name="Li S.-H."/>
        </authorList>
    </citation>
    <scope>NUCLEOTIDE SEQUENCE</scope>
    <source>
        <strain evidence="3">IMCC11814</strain>
    </source>
</reference>
<feature type="chain" id="PRO_5045603453" description="START domain-containing protein" evidence="1">
    <location>
        <begin position="27"/>
        <end position="223"/>
    </location>
</feature>
<dbReference type="PIRSF" id="PIRSF039033">
    <property type="entry name" value="START_dom"/>
    <property type="match status" value="1"/>
</dbReference>
<name>A0ABT3T854_9GAMM</name>
<dbReference type="PANTHER" id="PTHR19308">
    <property type="entry name" value="PHOSPHATIDYLCHOLINE TRANSFER PROTEIN"/>
    <property type="match status" value="1"/>
</dbReference>
<sequence length="223" mass="25024">MDKLNRGLHVICFVVMVALASAPLFAASEWQLVHSSDRLTVERRDYKGSDLDEIRGVLRLDASLNAVMALLKDASFNEQWVYRSGGARVLQEMGYPEAYVYGIVDAPFPMVDRDTVVRFDFKQDPVTREITIGIINFPQFAPEADGLVRVPDFGGFWHLRPLTDQGVMVTYQVYGDPGGWIPVWMANRAAVLSVQNTLENMQAAVVNYEGSQSRYVKELDSAE</sequence>
<accession>A0ABT3T854</accession>
<dbReference type="InterPro" id="IPR023393">
    <property type="entry name" value="START-like_dom_sf"/>
</dbReference>
<keyword evidence="4" id="KW-1185">Reference proteome</keyword>
<dbReference type="EMBL" id="SHNO01000001">
    <property type="protein sequence ID" value="MCX2978462.1"/>
    <property type="molecule type" value="Genomic_DNA"/>
</dbReference>
<evidence type="ECO:0000313" key="4">
    <source>
        <dbReference type="Proteomes" id="UP001143304"/>
    </source>
</evidence>
<evidence type="ECO:0000259" key="2">
    <source>
        <dbReference type="PROSITE" id="PS50848"/>
    </source>
</evidence>
<organism evidence="3 4">
    <name type="scientific">Candidatus Marimicrobium litorale</name>
    <dbReference type="NCBI Taxonomy" id="2518991"/>
    <lineage>
        <taxon>Bacteria</taxon>
        <taxon>Pseudomonadati</taxon>
        <taxon>Pseudomonadota</taxon>
        <taxon>Gammaproteobacteria</taxon>
        <taxon>Cellvibrionales</taxon>
        <taxon>Halieaceae</taxon>
        <taxon>Marimicrobium</taxon>
    </lineage>
</organism>
<dbReference type="PROSITE" id="PS50848">
    <property type="entry name" value="START"/>
    <property type="match status" value="1"/>
</dbReference>
<dbReference type="Proteomes" id="UP001143304">
    <property type="component" value="Unassembled WGS sequence"/>
</dbReference>
<dbReference type="SUPFAM" id="SSF55961">
    <property type="entry name" value="Bet v1-like"/>
    <property type="match status" value="1"/>
</dbReference>
<feature type="domain" description="START" evidence="2">
    <location>
        <begin position="30"/>
        <end position="210"/>
    </location>
</feature>
<gene>
    <name evidence="3" type="ORF">EYC82_13935</name>
</gene>
<dbReference type="InterPro" id="IPR002913">
    <property type="entry name" value="START_lipid-bd_dom"/>
</dbReference>
<evidence type="ECO:0000313" key="3">
    <source>
        <dbReference type="EMBL" id="MCX2978462.1"/>
    </source>
</evidence>
<comment type="caution">
    <text evidence="3">The sequence shown here is derived from an EMBL/GenBank/DDBJ whole genome shotgun (WGS) entry which is preliminary data.</text>
</comment>
<protein>
    <recommendedName>
        <fullName evidence="2">START domain-containing protein</fullName>
    </recommendedName>
</protein>
<dbReference type="InterPro" id="IPR051213">
    <property type="entry name" value="START_lipid_transfer"/>
</dbReference>
<dbReference type="InterPro" id="IPR028347">
    <property type="entry name" value="START_dom_prot"/>
</dbReference>
<dbReference type="Gene3D" id="3.30.530.20">
    <property type="match status" value="1"/>
</dbReference>